<evidence type="ECO:0000313" key="2">
    <source>
        <dbReference type="EMBL" id="GGP20348.1"/>
    </source>
</evidence>
<keyword evidence="1" id="KW-1133">Transmembrane helix</keyword>
<dbReference type="EMBL" id="BMNL01000002">
    <property type="protein sequence ID" value="GGP20348.1"/>
    <property type="molecule type" value="Genomic_DNA"/>
</dbReference>
<keyword evidence="1" id="KW-0472">Membrane</keyword>
<proteinExistence type="predicted"/>
<keyword evidence="1" id="KW-0812">Transmembrane</keyword>
<dbReference type="Proteomes" id="UP000610960">
    <property type="component" value="Unassembled WGS sequence"/>
</dbReference>
<keyword evidence="3" id="KW-1185">Reference proteome</keyword>
<evidence type="ECO:0000313" key="3">
    <source>
        <dbReference type="Proteomes" id="UP000610960"/>
    </source>
</evidence>
<accession>A0A830GUB0</accession>
<dbReference type="RefSeq" id="WP_188596151.1">
    <property type="nucleotide sequence ID" value="NZ_BMNL01000002.1"/>
</dbReference>
<evidence type="ECO:0000256" key="1">
    <source>
        <dbReference type="SAM" id="Phobius"/>
    </source>
</evidence>
<name>A0A830GUB0_9CREN</name>
<dbReference type="OrthoDB" id="28445at2157"/>
<sequence>MRWIGSRLSSALFPALLAAISVALVLHAGFSITYTVNYQVTYSPGQGTSASIIYTAQAVSNSSYPQQLIIGFKLPPYSTITYSSGNSTVSGDLVYWNITVPAYGEASVQVQFTNPLYSINIIDLNQTLLVNSTSYDSSIINGGNGTLVQLYLGLMSESPVPPTNSIYLVKQDGVAYSYTQTPSGFATLGSTSLVYWQSSGNYNLTVDYRITNLGPWRSIRLQPVVIVSTLDTGLYSKYLSQAIAKLNSTIAQLSNYGKYNDLLGNSTELLTELYDLSTMLNYTANIFKFSAAQVNETTAIERLIQLQAEELRGAVQLEYSALYQLNYTVPQLKEATLRVMNNVSNIIREINTLQRESTSDIIYAYGVVNSANSTLANAQFALKQLSATVNTQYNALYSTYLNITSELNYLETLINESNINSTQRLAMLAAISAAKTSISTTLGLLLTELGGVRQNIAITNAELSTMETELTGVGNQLSQRGVQLTSTLTNISDSLSNANSSLFILYKALGATQKALNSSLASLHGALANATNAVGLAAPVYGNSTADSTTLMRTAEELSNASLEALRMYFNVSETLLNLKLAINGSIGSERANASLSMAKYEYELESLTGLQRELESYLVINTTAPYSLDVVVTQSFIVNLPAVVDENALLSLINSTNLTVPSDSRSSGITRIGVGVAAGLAAGSAVALIMALSYVGRRGHKGPWI</sequence>
<reference evidence="2" key="2">
    <citation type="submission" date="2020-09" db="EMBL/GenBank/DDBJ databases">
        <authorList>
            <person name="Sun Q."/>
            <person name="Ohkuma M."/>
        </authorList>
    </citation>
    <scope>NUCLEOTIDE SEQUENCE</scope>
    <source>
        <strain evidence="2">JCM 10088</strain>
    </source>
</reference>
<organism evidence="2 3">
    <name type="scientific">Thermocladium modestius</name>
    <dbReference type="NCBI Taxonomy" id="62609"/>
    <lineage>
        <taxon>Archaea</taxon>
        <taxon>Thermoproteota</taxon>
        <taxon>Thermoprotei</taxon>
        <taxon>Thermoproteales</taxon>
        <taxon>Thermoproteaceae</taxon>
        <taxon>Thermocladium</taxon>
    </lineage>
</organism>
<gene>
    <name evidence="2" type="ORF">GCM10007981_08060</name>
</gene>
<comment type="caution">
    <text evidence="2">The sequence shown here is derived from an EMBL/GenBank/DDBJ whole genome shotgun (WGS) entry which is preliminary data.</text>
</comment>
<protein>
    <submittedName>
        <fullName evidence="2">Uncharacterized protein</fullName>
    </submittedName>
</protein>
<reference evidence="2" key="1">
    <citation type="journal article" date="2014" name="Int. J. Syst. Evol. Microbiol.">
        <title>Complete genome sequence of Corynebacterium casei LMG S-19264T (=DSM 44701T), isolated from a smear-ripened cheese.</title>
        <authorList>
            <consortium name="US DOE Joint Genome Institute (JGI-PGF)"/>
            <person name="Walter F."/>
            <person name="Albersmeier A."/>
            <person name="Kalinowski J."/>
            <person name="Ruckert C."/>
        </authorList>
    </citation>
    <scope>NUCLEOTIDE SEQUENCE</scope>
    <source>
        <strain evidence="2">JCM 10088</strain>
    </source>
</reference>
<dbReference type="AlphaFoldDB" id="A0A830GUB0"/>
<feature type="transmembrane region" description="Helical" evidence="1">
    <location>
        <begin position="673"/>
        <end position="696"/>
    </location>
</feature>